<organism evidence="1 2">
    <name type="scientific">Scylla paramamosain</name>
    <name type="common">Mud crab</name>
    <dbReference type="NCBI Taxonomy" id="85552"/>
    <lineage>
        <taxon>Eukaryota</taxon>
        <taxon>Metazoa</taxon>
        <taxon>Ecdysozoa</taxon>
        <taxon>Arthropoda</taxon>
        <taxon>Crustacea</taxon>
        <taxon>Multicrustacea</taxon>
        <taxon>Malacostraca</taxon>
        <taxon>Eumalacostraca</taxon>
        <taxon>Eucarida</taxon>
        <taxon>Decapoda</taxon>
        <taxon>Pleocyemata</taxon>
        <taxon>Brachyura</taxon>
        <taxon>Eubrachyura</taxon>
        <taxon>Portunoidea</taxon>
        <taxon>Portunidae</taxon>
        <taxon>Portuninae</taxon>
        <taxon>Scylla</taxon>
    </lineage>
</organism>
<sequence length="76" mass="8490">MLLRCLEVIHQLCPLTSVYQCERGSGKDTTSTCEFTPVKELKDSHSCQSETQCCNLCTACRPLALWDTPFNPGHGR</sequence>
<evidence type="ECO:0000313" key="1">
    <source>
        <dbReference type="EMBL" id="KAK8406784.1"/>
    </source>
</evidence>
<proteinExistence type="predicted"/>
<gene>
    <name evidence="1" type="ORF">O3P69_007380</name>
</gene>
<name>A0AAW0V369_SCYPA</name>
<protein>
    <submittedName>
        <fullName evidence="1">Uncharacterized protein</fullName>
    </submittedName>
</protein>
<reference evidence="1 2" key="1">
    <citation type="submission" date="2023-03" db="EMBL/GenBank/DDBJ databases">
        <title>High-quality genome of Scylla paramamosain provides insights in environmental adaptation.</title>
        <authorList>
            <person name="Zhang L."/>
        </authorList>
    </citation>
    <scope>NUCLEOTIDE SEQUENCE [LARGE SCALE GENOMIC DNA]</scope>
    <source>
        <strain evidence="1">LZ_2023a</strain>
        <tissue evidence="1">Muscle</tissue>
    </source>
</reference>
<comment type="caution">
    <text evidence="1">The sequence shown here is derived from an EMBL/GenBank/DDBJ whole genome shotgun (WGS) entry which is preliminary data.</text>
</comment>
<keyword evidence="2" id="KW-1185">Reference proteome</keyword>
<dbReference type="EMBL" id="JARAKH010000002">
    <property type="protein sequence ID" value="KAK8406784.1"/>
    <property type="molecule type" value="Genomic_DNA"/>
</dbReference>
<evidence type="ECO:0000313" key="2">
    <source>
        <dbReference type="Proteomes" id="UP001487740"/>
    </source>
</evidence>
<accession>A0AAW0V369</accession>
<dbReference type="AlphaFoldDB" id="A0AAW0V369"/>
<dbReference type="Proteomes" id="UP001487740">
    <property type="component" value="Unassembled WGS sequence"/>
</dbReference>